<name>G8LUB0_ACECE</name>
<dbReference type="AlphaFoldDB" id="G8LUB0"/>
<dbReference type="EMBL" id="CP003065">
    <property type="protein sequence ID" value="AEV69542.1"/>
    <property type="molecule type" value="Genomic_DNA"/>
</dbReference>
<evidence type="ECO:0000313" key="2">
    <source>
        <dbReference type="Proteomes" id="UP000005435"/>
    </source>
</evidence>
<dbReference type="RefSeq" id="WP_014256088.1">
    <property type="nucleotide sequence ID" value="NC_016627.1"/>
</dbReference>
<reference evidence="2" key="1">
    <citation type="submission" date="2011-12" db="EMBL/GenBank/DDBJ databases">
        <title>Complete sequence of Clostridium clariflavum DSM 19732.</title>
        <authorList>
            <consortium name="US DOE Joint Genome Institute"/>
            <person name="Lucas S."/>
            <person name="Han J."/>
            <person name="Lapidus A."/>
            <person name="Cheng J.-F."/>
            <person name="Goodwin L."/>
            <person name="Pitluck S."/>
            <person name="Peters L."/>
            <person name="Teshima H."/>
            <person name="Detter J.C."/>
            <person name="Han C."/>
            <person name="Tapia R."/>
            <person name="Land M."/>
            <person name="Hauser L."/>
            <person name="Kyrpides N."/>
            <person name="Ivanova N."/>
            <person name="Pagani I."/>
            <person name="Kitzmiller T."/>
            <person name="Lynd L."/>
            <person name="Izquierdo J."/>
            <person name="Woyke T."/>
        </authorList>
    </citation>
    <scope>NUCLEOTIDE SEQUENCE [LARGE SCALE GENOMIC DNA]</scope>
    <source>
        <strain evidence="2">DSM 19732 / NBRC 101661 / EBR45</strain>
    </source>
</reference>
<dbReference type="KEGG" id="ccl:Clocl_3005"/>
<protein>
    <recommendedName>
        <fullName evidence="3">Cthe-2314-like HEPN domain-containing protein</fullName>
    </recommendedName>
</protein>
<reference evidence="1 2" key="2">
    <citation type="journal article" date="2012" name="Stand. Genomic Sci.">
        <title>Complete Genome Sequence of Clostridium clariflavum DSM 19732.</title>
        <authorList>
            <person name="Izquierdo J.A."/>
            <person name="Goodwin L."/>
            <person name="Davenport K.W."/>
            <person name="Teshima H."/>
            <person name="Bruce D."/>
            <person name="Detter C."/>
            <person name="Tapia R."/>
            <person name="Han S."/>
            <person name="Land M."/>
            <person name="Hauser L."/>
            <person name="Jeffries C.D."/>
            <person name="Han J."/>
            <person name="Pitluck S."/>
            <person name="Nolan M."/>
            <person name="Chen A."/>
            <person name="Huntemann M."/>
            <person name="Mavromatis K."/>
            <person name="Mikhailova N."/>
            <person name="Liolios K."/>
            <person name="Woyke T."/>
            <person name="Lynd L.R."/>
        </authorList>
    </citation>
    <scope>NUCLEOTIDE SEQUENCE [LARGE SCALE GENOMIC DNA]</scope>
    <source>
        <strain evidence="2">DSM 19732 / NBRC 101661 / EBR45</strain>
    </source>
</reference>
<evidence type="ECO:0008006" key="3">
    <source>
        <dbReference type="Google" id="ProtNLM"/>
    </source>
</evidence>
<keyword evidence="2" id="KW-1185">Reference proteome</keyword>
<evidence type="ECO:0000313" key="1">
    <source>
        <dbReference type="EMBL" id="AEV69542.1"/>
    </source>
</evidence>
<dbReference type="Proteomes" id="UP000005435">
    <property type="component" value="Chromosome"/>
</dbReference>
<proteinExistence type="predicted"/>
<dbReference type="OrthoDB" id="1489989at2"/>
<sequence>MPEYIYKGKKYTQEEWYNEKKSFIEEIRLPNEFLIDPGLLKFTIIFDEGYSIAIEKFRELYYLIASARNCLINAFNKFCDSNTIDWDKENWPQLWERGEYLKNSIIWYTACEDYIYQIIWFAFDMGENRIRNWYEFENQLGEICYTNIKNKLKIKNTLEAQELLQYIDEYRFDDDVKYMRDELADRLKCRGNLYFEDLEYKKQHDYMRLDRDGKVIFNLNWVKPRVIDIDRTIELLKKVHIKLIDFGNKIKNFIDFENILGITEDGKINGNVFEDKKSYKKIIF</sequence>
<accession>G8LUB0</accession>
<dbReference type="HOGENOM" id="CLU_978983_0_0_9"/>
<gene>
    <name evidence="1" type="ordered locus">Clocl_3005</name>
</gene>
<organism evidence="1 2">
    <name type="scientific">Acetivibrio clariflavus (strain DSM 19732 / NBRC 101661 / EBR45)</name>
    <name type="common">Clostridium clariflavum</name>
    <dbReference type="NCBI Taxonomy" id="720554"/>
    <lineage>
        <taxon>Bacteria</taxon>
        <taxon>Bacillati</taxon>
        <taxon>Bacillota</taxon>
        <taxon>Clostridia</taxon>
        <taxon>Eubacteriales</taxon>
        <taxon>Oscillospiraceae</taxon>
        <taxon>Acetivibrio</taxon>
    </lineage>
</organism>